<accession>A0A1F4V0B7</accession>
<organism evidence="1 2">
    <name type="scientific">candidate division WWE3 bacterium RIFCSPLOWO2_01_FULL_37_15</name>
    <dbReference type="NCBI Taxonomy" id="1802622"/>
    <lineage>
        <taxon>Bacteria</taxon>
        <taxon>Katanobacteria</taxon>
    </lineage>
</organism>
<evidence type="ECO:0000313" key="1">
    <source>
        <dbReference type="EMBL" id="OGC50621.1"/>
    </source>
</evidence>
<dbReference type="AlphaFoldDB" id="A0A1F4V0B7"/>
<proteinExistence type="predicted"/>
<gene>
    <name evidence="1" type="ORF">A3A69_02620</name>
</gene>
<protein>
    <submittedName>
        <fullName evidence="1">Uncharacterized protein</fullName>
    </submittedName>
</protein>
<comment type="caution">
    <text evidence="1">The sequence shown here is derived from an EMBL/GenBank/DDBJ whole genome shotgun (WGS) entry which is preliminary data.</text>
</comment>
<evidence type="ECO:0000313" key="2">
    <source>
        <dbReference type="Proteomes" id="UP000177458"/>
    </source>
</evidence>
<sequence length="279" mass="30985">MKRGLIALVVVLAAGLTVVTAFGQGQSHGATFPTEIEVGRPTVIIQVWDHRWMPELAQRLVSKSGGALSAQTPAGFETWLMVGVSAGDVEELYIYGQPGQRFDPYVLATYPEDGDTLALFRYWGQEIDLGYSHAIAVNVKRQGTTYSYPFAAERGTFDRLAPLVIEPTLLNNWVAALVEGPVDMSLWPQNTSYFWHLPPQGTRISYAISIAYNWEDPQSHAGWIKSGLTTPSWAYDPYNGPTWLELVQTPLGIPWGYHIEDSIVAVLDTQQTYLPLINK</sequence>
<dbReference type="EMBL" id="MEVF01000007">
    <property type="protein sequence ID" value="OGC50621.1"/>
    <property type="molecule type" value="Genomic_DNA"/>
</dbReference>
<name>A0A1F4V0B7_UNCKA</name>
<reference evidence="1 2" key="1">
    <citation type="journal article" date="2016" name="Nat. Commun.">
        <title>Thousands of microbial genomes shed light on interconnected biogeochemical processes in an aquifer system.</title>
        <authorList>
            <person name="Anantharaman K."/>
            <person name="Brown C.T."/>
            <person name="Hug L.A."/>
            <person name="Sharon I."/>
            <person name="Castelle C.J."/>
            <person name="Probst A.J."/>
            <person name="Thomas B.C."/>
            <person name="Singh A."/>
            <person name="Wilkins M.J."/>
            <person name="Karaoz U."/>
            <person name="Brodie E.L."/>
            <person name="Williams K.H."/>
            <person name="Hubbard S.S."/>
            <person name="Banfield J.F."/>
        </authorList>
    </citation>
    <scope>NUCLEOTIDE SEQUENCE [LARGE SCALE GENOMIC DNA]</scope>
</reference>
<dbReference type="Proteomes" id="UP000177458">
    <property type="component" value="Unassembled WGS sequence"/>
</dbReference>